<organism evidence="1 2">
    <name type="scientific">Thiobacillus denitrificans (strain ATCC 25259 / T1)</name>
    <dbReference type="NCBI Taxonomy" id="292415"/>
    <lineage>
        <taxon>Bacteria</taxon>
        <taxon>Pseudomonadati</taxon>
        <taxon>Pseudomonadota</taxon>
        <taxon>Betaproteobacteria</taxon>
        <taxon>Nitrosomonadales</taxon>
        <taxon>Thiobacillaceae</taxon>
        <taxon>Thiobacillus</taxon>
    </lineage>
</organism>
<proteinExistence type="predicted"/>
<gene>
    <name evidence="1" type="ordered locus">Tbd_0819</name>
</gene>
<dbReference type="AlphaFoldDB" id="Q3SKK7"/>
<reference evidence="1 2" key="1">
    <citation type="journal article" date="2006" name="J. Bacteriol.">
        <title>The genome sequence of the obligately chemolithoautotrophic, facultatively anaerobic bacterium Thiobacillus denitrificans.</title>
        <authorList>
            <person name="Beller H.R."/>
            <person name="Chain P.S."/>
            <person name="Letain T.E."/>
            <person name="Chakicherla A."/>
            <person name="Larimer F.W."/>
            <person name="Richardson P.M."/>
            <person name="Coleman M.A."/>
            <person name="Wood A.P."/>
            <person name="Kelly D.P."/>
        </authorList>
    </citation>
    <scope>NUCLEOTIDE SEQUENCE [LARGE SCALE GENOMIC DNA]</scope>
    <source>
        <strain evidence="1 2">ATCC 25259</strain>
    </source>
</reference>
<keyword evidence="2" id="KW-1185">Reference proteome</keyword>
<dbReference type="EMBL" id="CP000116">
    <property type="protein sequence ID" value="AAZ96772.1"/>
    <property type="molecule type" value="Genomic_DNA"/>
</dbReference>
<dbReference type="HOGENOM" id="CLU_2195725_0_0_4"/>
<dbReference type="KEGG" id="tbd:Tbd_0819"/>
<accession>Q3SKK7</accession>
<name>Q3SKK7_THIDA</name>
<protein>
    <submittedName>
        <fullName evidence="1">Uncharacterized protein</fullName>
    </submittedName>
</protein>
<dbReference type="STRING" id="292415.Tbd_0819"/>
<evidence type="ECO:0000313" key="1">
    <source>
        <dbReference type="EMBL" id="AAZ96772.1"/>
    </source>
</evidence>
<evidence type="ECO:0000313" key="2">
    <source>
        <dbReference type="Proteomes" id="UP000008291"/>
    </source>
</evidence>
<dbReference type="Proteomes" id="UP000008291">
    <property type="component" value="Chromosome"/>
</dbReference>
<sequence length="108" mass="12176">MRTGRFVAKARAATPGALELINDEARELRREPNGIRGDTRQYAIHLHPFSGRRFAFPWIALQQFVVSASPPCGLLREPRECGLRGQYMPPLFHRVQGPKSVSSRPVKP</sequence>